<evidence type="ECO:0000313" key="3">
    <source>
        <dbReference type="Proteomes" id="UP001500367"/>
    </source>
</evidence>
<dbReference type="NCBIfam" id="NF033710">
    <property type="entry name" value="T9SS_OM_PorV"/>
    <property type="match status" value="1"/>
</dbReference>
<dbReference type="Proteomes" id="UP001500367">
    <property type="component" value="Unassembled WGS sequence"/>
</dbReference>
<name>A0ABP7W556_9FLAO</name>
<evidence type="ECO:0000313" key="2">
    <source>
        <dbReference type="EMBL" id="GAA4080745.1"/>
    </source>
</evidence>
<keyword evidence="3" id="KW-1185">Reference proteome</keyword>
<dbReference type="InterPro" id="IPR047799">
    <property type="entry name" value="T9SS_OM_PorV"/>
</dbReference>
<feature type="domain" description="Type IX secretion system protein PorV" evidence="1">
    <location>
        <begin position="45"/>
        <end position="287"/>
    </location>
</feature>
<dbReference type="Pfam" id="PF19572">
    <property type="entry name" value="PorV"/>
    <property type="match status" value="1"/>
</dbReference>
<accession>A0ABP7W556</accession>
<dbReference type="EMBL" id="BAABCT010000013">
    <property type="protein sequence ID" value="GAA4080745.1"/>
    <property type="molecule type" value="Genomic_DNA"/>
</dbReference>
<proteinExistence type="predicted"/>
<dbReference type="Gene3D" id="2.40.160.60">
    <property type="entry name" value="Outer membrane protein transport protein (OMPP1/FadL/TodX)"/>
    <property type="match status" value="1"/>
</dbReference>
<gene>
    <name evidence="2" type="primary">porV</name>
    <name evidence="2" type="ORF">GCM10022389_28570</name>
</gene>
<protein>
    <submittedName>
        <fullName evidence="2">Type IX secretion system outer membrane channel protein PorV</fullName>
    </submittedName>
</protein>
<dbReference type="NCBIfam" id="NF033709">
    <property type="entry name" value="PorV_fam"/>
    <property type="match status" value="1"/>
</dbReference>
<reference evidence="3" key="1">
    <citation type="journal article" date="2019" name="Int. J. Syst. Evol. Microbiol.">
        <title>The Global Catalogue of Microorganisms (GCM) 10K type strain sequencing project: providing services to taxonomists for standard genome sequencing and annotation.</title>
        <authorList>
            <consortium name="The Broad Institute Genomics Platform"/>
            <consortium name="The Broad Institute Genome Sequencing Center for Infectious Disease"/>
            <person name="Wu L."/>
            <person name="Ma J."/>
        </authorList>
    </citation>
    <scope>NUCLEOTIDE SEQUENCE [LARGE SCALE GENOMIC DNA]</scope>
    <source>
        <strain evidence="3">JCM 17069</strain>
    </source>
</reference>
<sequence>MLYLLNNNIIKMKSEIQKNVKNNPKSLINNLILIFLLVFSTQNINAQDRVITTGVPFLLVAADARAAGMADQGVATSADAYSQQWNPAKYAFALDKQGFAVSYTPYLTALVNDISLGQVNYYNRINEKSAFAGSLRFFSLGEIELRQNFDDPANVVKPNELALDGSYSLKLSEHFSMAVGGRYIRSNLKIADTNTDAVPGSTFAVDVAGFYQSEEIAFNEFNGRYRLGFNFQNMGPKISYDNDQNEISSNFLPANMRLGGGFDFILDEYNKVGVSVEFAKLLVPTPQEPKLIDIDGDGTISQLEENTARDLNNENYKKINWVSGMFQSFNDAPGGFSEELKEFTYSAGVEYSYQDSFAMRLGYFNESPLKGARRFFSLGAGFKYNVVKVDVSYLFSASQVKNPLENTLRFSLTFNFGDKYDEY</sequence>
<dbReference type="InterPro" id="IPR045741">
    <property type="entry name" value="PorV"/>
</dbReference>
<organism evidence="2 3">
    <name type="scientific">Flavobacterium cheonanense</name>
    <dbReference type="NCBI Taxonomy" id="706183"/>
    <lineage>
        <taxon>Bacteria</taxon>
        <taxon>Pseudomonadati</taxon>
        <taxon>Bacteroidota</taxon>
        <taxon>Flavobacteriia</taxon>
        <taxon>Flavobacteriales</taxon>
        <taxon>Flavobacteriaceae</taxon>
        <taxon>Flavobacterium</taxon>
    </lineage>
</organism>
<comment type="caution">
    <text evidence="2">The sequence shown here is derived from an EMBL/GenBank/DDBJ whole genome shotgun (WGS) entry which is preliminary data.</text>
</comment>
<evidence type="ECO:0000259" key="1">
    <source>
        <dbReference type="Pfam" id="PF19572"/>
    </source>
</evidence>